<evidence type="ECO:0000256" key="1">
    <source>
        <dbReference type="ARBA" id="ARBA00007274"/>
    </source>
</evidence>
<dbReference type="PROSITE" id="PS00101">
    <property type="entry name" value="HEXAPEP_TRANSFERASES"/>
    <property type="match status" value="1"/>
</dbReference>
<organism evidence="8 9">
    <name type="scientific">Pseudomonas mosselii</name>
    <dbReference type="NCBI Taxonomy" id="78327"/>
    <lineage>
        <taxon>Bacteria</taxon>
        <taxon>Pseudomonadati</taxon>
        <taxon>Pseudomonadota</taxon>
        <taxon>Gammaproteobacteria</taxon>
        <taxon>Pseudomonadales</taxon>
        <taxon>Pseudomonadaceae</taxon>
        <taxon>Pseudomonas</taxon>
    </lineage>
</organism>
<keyword evidence="6" id="KW-0443">Lipid metabolism</keyword>
<evidence type="ECO:0000256" key="5">
    <source>
        <dbReference type="ARBA" id="ARBA00022737"/>
    </source>
</evidence>
<reference evidence="8 9" key="1">
    <citation type="submission" date="2019-05" db="EMBL/GenBank/DDBJ databases">
        <title>Pseudomonas sp. SC006 isolated from lettuce that can produce HBGAs.</title>
        <authorList>
            <person name="Wang D."/>
            <person name="Liao N."/>
            <person name="Liu D."/>
            <person name="Zhang Z."/>
            <person name="Zou S."/>
        </authorList>
    </citation>
    <scope>NUCLEOTIDE SEQUENCE [LARGE SCALE GENOMIC DNA]</scope>
    <source>
        <strain evidence="8 9">SC006</strain>
    </source>
</reference>
<dbReference type="Pfam" id="PF00132">
    <property type="entry name" value="Hexapep"/>
    <property type="match status" value="1"/>
</dbReference>
<evidence type="ECO:0000313" key="9">
    <source>
        <dbReference type="Proteomes" id="UP000309819"/>
    </source>
</evidence>
<gene>
    <name evidence="8" type="ORF">FEM01_11285</name>
</gene>
<dbReference type="PANTHER" id="PTHR43300">
    <property type="entry name" value="ACETYLTRANSFERASE"/>
    <property type="match status" value="1"/>
</dbReference>
<comment type="caution">
    <text evidence="8">The sequence shown here is derived from an EMBL/GenBank/DDBJ whole genome shotgun (WGS) entry which is preliminary data.</text>
</comment>
<accession>A0A5R8Z894</accession>
<dbReference type="CDD" id="cd03349">
    <property type="entry name" value="LbH_XAT"/>
    <property type="match status" value="1"/>
</dbReference>
<dbReference type="InterPro" id="IPR001451">
    <property type="entry name" value="Hexapep"/>
</dbReference>
<keyword evidence="7" id="KW-0012">Acyltransferase</keyword>
<dbReference type="GO" id="GO:0016020">
    <property type="term" value="C:membrane"/>
    <property type="evidence" value="ECO:0007669"/>
    <property type="project" value="GOC"/>
</dbReference>
<dbReference type="InterPro" id="IPR011004">
    <property type="entry name" value="Trimer_LpxA-like_sf"/>
</dbReference>
<evidence type="ECO:0000256" key="3">
    <source>
        <dbReference type="ARBA" id="ARBA00022556"/>
    </source>
</evidence>
<evidence type="ECO:0000256" key="6">
    <source>
        <dbReference type="ARBA" id="ARBA00023098"/>
    </source>
</evidence>
<dbReference type="InterPro" id="IPR050179">
    <property type="entry name" value="Trans_hexapeptide_repeat"/>
</dbReference>
<dbReference type="GO" id="GO:0016746">
    <property type="term" value="F:acyltransferase activity"/>
    <property type="evidence" value="ECO:0007669"/>
    <property type="project" value="UniProtKB-KW"/>
</dbReference>
<name>A0A5R8Z894_9PSED</name>
<evidence type="ECO:0000256" key="7">
    <source>
        <dbReference type="ARBA" id="ARBA00023315"/>
    </source>
</evidence>
<dbReference type="SUPFAM" id="SSF51161">
    <property type="entry name" value="Trimeric LpxA-like enzymes"/>
    <property type="match status" value="1"/>
</dbReference>
<evidence type="ECO:0000256" key="4">
    <source>
        <dbReference type="ARBA" id="ARBA00022679"/>
    </source>
</evidence>
<comment type="similarity">
    <text evidence="1">Belongs to the transferase hexapeptide repeat family.</text>
</comment>
<dbReference type="EMBL" id="VAUO01000004">
    <property type="protein sequence ID" value="TLP61337.1"/>
    <property type="molecule type" value="Genomic_DNA"/>
</dbReference>
<dbReference type="Gene3D" id="2.160.10.10">
    <property type="entry name" value="Hexapeptide repeat proteins"/>
    <property type="match status" value="1"/>
</dbReference>
<evidence type="ECO:0000256" key="2">
    <source>
        <dbReference type="ARBA" id="ARBA00022516"/>
    </source>
</evidence>
<dbReference type="PANTHER" id="PTHR43300:SF11">
    <property type="entry name" value="ACETYLTRANSFERASE RV3034C-RELATED"/>
    <property type="match status" value="1"/>
</dbReference>
<keyword evidence="3" id="KW-0441">Lipid A biosynthesis</keyword>
<dbReference type="InterPro" id="IPR018357">
    <property type="entry name" value="Hexapep_transf_CS"/>
</dbReference>
<proteinExistence type="inferred from homology"/>
<keyword evidence="5" id="KW-0677">Repeat</keyword>
<dbReference type="OrthoDB" id="9815592at2"/>
<dbReference type="GO" id="GO:0009245">
    <property type="term" value="P:lipid A biosynthetic process"/>
    <property type="evidence" value="ECO:0007669"/>
    <property type="project" value="UniProtKB-KW"/>
</dbReference>
<dbReference type="Proteomes" id="UP000309819">
    <property type="component" value="Unassembled WGS sequence"/>
</dbReference>
<keyword evidence="4 8" id="KW-0808">Transferase</keyword>
<keyword evidence="2" id="KW-0444">Lipid biosynthesis</keyword>
<dbReference type="AlphaFoldDB" id="A0A5R8Z894"/>
<sequence length="192" mass="21366">MLRRIDYLRRGIRVARGSYVERGVKIGNYTRINHVSHLGVCQIGSYCAIGGRLVVRSTNHHVKYLNMQDWAQVNIIKSTVPVAGKGKGEVIIGHGVWIGDSVVILPGVTVGNGAVIGAGSVVTRPIPAYAIAVGNPARVVKYRFCPEVIALLEAVDWWSWSVEKIQRNRDIFELDFQVIEPVQLREKLENIR</sequence>
<evidence type="ECO:0000313" key="8">
    <source>
        <dbReference type="EMBL" id="TLP61337.1"/>
    </source>
</evidence>
<protein>
    <submittedName>
        <fullName evidence="8">CatB-related O-acetyltransferase</fullName>
    </submittedName>
</protein>
<keyword evidence="9" id="KW-1185">Reference proteome</keyword>